<dbReference type="InterPro" id="IPR003750">
    <property type="entry name" value="Put_MeTrfase-C9orf114-like"/>
</dbReference>
<sequence>MISIAIPASCIGGQTCYSLEQATYTLYEICRACMLFEVNEIIVYDIPDVKAAAESVEPVAAKKIVFGEEEQEEPKPVVRGSAPSWEAVAAANMLQYLVTPIYLRKQLFGDLKMYKKAKKLPRVPGQEALLNGKLVQGVAIKKSTPKKKGKKSKKEKQDARLTPFVNIGFDHVFELEEQVPVHSQVTIDMSTKKPVASANKSYTVRAVRQFSKIFTESSVPGGYTHAIYAASQQFTGKPVSPPIHEVTPVQVQDYERPLLVFGKWTEVEAAAKGDHEMPAAPHELFDAKLPGSETARLEDSVMICLARISK</sequence>
<protein>
    <submittedName>
        <fullName evidence="2">Uncharacterized protein</fullName>
    </submittedName>
</protein>
<dbReference type="Pfam" id="PF02598">
    <property type="entry name" value="Methyltrn_RNA_3"/>
    <property type="match status" value="1"/>
</dbReference>
<evidence type="ECO:0000313" key="2">
    <source>
        <dbReference type="EMBL" id="PRT52594.1"/>
    </source>
</evidence>
<proteinExistence type="inferred from homology"/>
<comment type="similarity">
    <text evidence="1">Belongs to the class IV-like SAM-binding methyltransferase superfamily.</text>
</comment>
<accession>A0A2T0FC57</accession>
<reference evidence="2 3" key="1">
    <citation type="submission" date="2017-04" db="EMBL/GenBank/DDBJ databases">
        <title>Genome sequencing of [Candida] sorbophila.</title>
        <authorList>
            <person name="Ahn J.O."/>
        </authorList>
    </citation>
    <scope>NUCLEOTIDE SEQUENCE [LARGE SCALE GENOMIC DNA]</scope>
    <source>
        <strain evidence="2 3">DS02</strain>
    </source>
</reference>
<dbReference type="Gene3D" id="3.40.1280.10">
    <property type="match status" value="2"/>
</dbReference>
<gene>
    <name evidence="2" type="ORF">B9G98_00214</name>
</gene>
<comment type="caution">
    <text evidence="2">The sequence shown here is derived from an EMBL/GenBank/DDBJ whole genome shotgun (WGS) entry which is preliminary data.</text>
</comment>
<dbReference type="STRING" id="45607.A0A2T0FC57"/>
<dbReference type="PANTHER" id="PTHR12150">
    <property type="entry name" value="CLASS IV SAM-BINDING METHYLTRANSFERASE-RELATED"/>
    <property type="match status" value="1"/>
</dbReference>
<dbReference type="PANTHER" id="PTHR12150:SF13">
    <property type="entry name" value="METHYLTRANSFERASE C9ORF114-RELATED"/>
    <property type="match status" value="1"/>
</dbReference>
<dbReference type="OrthoDB" id="361029at2759"/>
<dbReference type="SUPFAM" id="SSF75217">
    <property type="entry name" value="alpha/beta knot"/>
    <property type="match status" value="1"/>
</dbReference>
<dbReference type="InterPro" id="IPR029028">
    <property type="entry name" value="Alpha/beta_knot_MTases"/>
</dbReference>
<dbReference type="InterPro" id="IPR029026">
    <property type="entry name" value="tRNA_m1G_MTases_N"/>
</dbReference>
<organism evidence="2 3">
    <name type="scientific">Wickerhamiella sorbophila</name>
    <dbReference type="NCBI Taxonomy" id="45607"/>
    <lineage>
        <taxon>Eukaryota</taxon>
        <taxon>Fungi</taxon>
        <taxon>Dikarya</taxon>
        <taxon>Ascomycota</taxon>
        <taxon>Saccharomycotina</taxon>
        <taxon>Dipodascomycetes</taxon>
        <taxon>Dipodascales</taxon>
        <taxon>Trichomonascaceae</taxon>
        <taxon>Wickerhamiella</taxon>
    </lineage>
</organism>
<dbReference type="EMBL" id="NDIQ01000001">
    <property type="protein sequence ID" value="PRT52594.1"/>
    <property type="molecule type" value="Genomic_DNA"/>
</dbReference>
<keyword evidence="3" id="KW-1185">Reference proteome</keyword>
<evidence type="ECO:0000313" key="3">
    <source>
        <dbReference type="Proteomes" id="UP000238350"/>
    </source>
</evidence>
<name>A0A2T0FC57_9ASCO</name>
<dbReference type="CDD" id="cd18086">
    <property type="entry name" value="HsC9orf114-like"/>
    <property type="match status" value="1"/>
</dbReference>
<dbReference type="AlphaFoldDB" id="A0A2T0FC57"/>
<evidence type="ECO:0000256" key="1">
    <source>
        <dbReference type="ARBA" id="ARBA00009841"/>
    </source>
</evidence>
<dbReference type="Proteomes" id="UP000238350">
    <property type="component" value="Unassembled WGS sequence"/>
</dbReference>
<dbReference type="RefSeq" id="XP_024662540.1">
    <property type="nucleotide sequence ID" value="XM_024806772.1"/>
</dbReference>
<dbReference type="GeneID" id="36513963"/>